<feature type="compositionally biased region" description="Basic residues" evidence="1">
    <location>
        <begin position="271"/>
        <end position="283"/>
    </location>
</feature>
<dbReference type="KEGG" id="muo:115481480"/>
<reference evidence="3 4" key="1">
    <citation type="submission" date="2025-04" db="UniProtKB">
        <authorList>
            <consortium name="RefSeq"/>
        </authorList>
    </citation>
    <scope>IDENTIFICATION</scope>
</reference>
<proteinExistence type="predicted"/>
<feature type="region of interest" description="Disordered" evidence="1">
    <location>
        <begin position="142"/>
        <end position="315"/>
    </location>
</feature>
<dbReference type="AlphaFoldDB" id="A0A6P7ZAX5"/>
<evidence type="ECO:0000313" key="4">
    <source>
        <dbReference type="RefSeq" id="XP_030076493.1"/>
    </source>
</evidence>
<dbReference type="PANTHER" id="PTHR46940:SF1">
    <property type="entry name" value="NKAP DOMAIN CONTAINING 1"/>
    <property type="match status" value="1"/>
</dbReference>
<feature type="compositionally biased region" description="Basic and acidic residues" evidence="1">
    <location>
        <begin position="284"/>
        <end position="293"/>
    </location>
</feature>
<feature type="region of interest" description="Disordered" evidence="1">
    <location>
        <begin position="74"/>
        <end position="99"/>
    </location>
</feature>
<evidence type="ECO:0000313" key="3">
    <source>
        <dbReference type="RefSeq" id="XP_030076492.1"/>
    </source>
</evidence>
<gene>
    <name evidence="3 4 5" type="primary">NKAPD1</name>
</gene>
<dbReference type="RefSeq" id="XP_030076492.1">
    <property type="nucleotide sequence ID" value="XM_030220632.1"/>
</dbReference>
<organism evidence="2 3">
    <name type="scientific">Microcaecilia unicolor</name>
    <dbReference type="NCBI Taxonomy" id="1415580"/>
    <lineage>
        <taxon>Eukaryota</taxon>
        <taxon>Metazoa</taxon>
        <taxon>Chordata</taxon>
        <taxon>Craniata</taxon>
        <taxon>Vertebrata</taxon>
        <taxon>Euteleostomi</taxon>
        <taxon>Amphibia</taxon>
        <taxon>Gymnophiona</taxon>
        <taxon>Siphonopidae</taxon>
        <taxon>Microcaecilia</taxon>
    </lineage>
</organism>
<feature type="compositionally biased region" description="Basic residues" evidence="1">
    <location>
        <begin position="176"/>
        <end position="201"/>
    </location>
</feature>
<name>A0A6P7ZAX5_9AMPH</name>
<protein>
    <submittedName>
        <fullName evidence="3 4">Uncharacterized protein NKAPD1</fullName>
    </submittedName>
</protein>
<dbReference type="GeneID" id="115481480"/>
<dbReference type="PANTHER" id="PTHR46940">
    <property type="entry name" value="NKAP DOMAIN-CONTAINING 1"/>
    <property type="match status" value="1"/>
</dbReference>
<dbReference type="InterPro" id="IPR043407">
    <property type="entry name" value="Nkap_D1"/>
</dbReference>
<evidence type="ECO:0000313" key="2">
    <source>
        <dbReference type="Proteomes" id="UP000515156"/>
    </source>
</evidence>
<feature type="compositionally biased region" description="Basic and acidic residues" evidence="1">
    <location>
        <begin position="149"/>
        <end position="175"/>
    </location>
</feature>
<dbReference type="CTD" id="55216"/>
<dbReference type="Proteomes" id="UP000515156">
    <property type="component" value="Chromosome 12"/>
</dbReference>
<keyword evidence="2" id="KW-1185">Reference proteome</keyword>
<dbReference type="Pfam" id="PF15692">
    <property type="entry name" value="NKAP"/>
    <property type="match status" value="1"/>
</dbReference>
<dbReference type="RefSeq" id="XP_030076493.1">
    <property type="nucleotide sequence ID" value="XM_030220633.1"/>
</dbReference>
<evidence type="ECO:0000313" key="5">
    <source>
        <dbReference type="RefSeq" id="XP_030076494.1"/>
    </source>
</evidence>
<evidence type="ECO:0000256" key="1">
    <source>
        <dbReference type="SAM" id="MobiDB-lite"/>
    </source>
</evidence>
<feature type="compositionally biased region" description="Basic residues" evidence="1">
    <location>
        <begin position="221"/>
        <end position="237"/>
    </location>
</feature>
<sequence length="315" mass="36752">MSRVPLGKVLLRNVIRHTDAHNKIQEESEMWKIRELEKQTEETYSTKRRAASPDVARWDHSGYRELYPEEFDTGKSRMRSDGFDDAGGGNREDSSVKTMGQTAVTLEQDLRKTHYLNKRIYECEASIPDRWGHSGYKELYPEEFETDSDGEKRDEKCALNGKEKSKPVKRSTQESRKRKRPKKSHKKKQRKRSHKKLKKKRKEEQSESSSDGESLAESAGKARKMRQKRRKTRKKASKQPSPSSEVESDSSDTVKISSSSGEGKPLEKKTWTKRRKKKRHHSQPRIDLETQEKKSKRKNWKVANDDRSEESSDED</sequence>
<dbReference type="RefSeq" id="XP_030076494.1">
    <property type="nucleotide sequence ID" value="XM_030220634.1"/>
</dbReference>
<dbReference type="OrthoDB" id="10055694at2759"/>
<feature type="compositionally biased region" description="Low complexity" evidence="1">
    <location>
        <begin position="238"/>
        <end position="260"/>
    </location>
</feature>
<accession>A0A6P7ZAX5</accession>
<feature type="compositionally biased region" description="Low complexity" evidence="1">
    <location>
        <begin position="207"/>
        <end position="219"/>
    </location>
</feature>
<feature type="compositionally biased region" description="Basic and acidic residues" evidence="1">
    <location>
        <begin position="303"/>
        <end position="315"/>
    </location>
</feature>